<proteinExistence type="predicted"/>
<dbReference type="STRING" id="75743.A0A401QA73"/>
<evidence type="ECO:0000313" key="3">
    <source>
        <dbReference type="EMBL" id="GCB82284.1"/>
    </source>
</evidence>
<evidence type="ECO:0000313" key="4">
    <source>
        <dbReference type="Proteomes" id="UP000288216"/>
    </source>
</evidence>
<organism evidence="3 4">
    <name type="scientific">Scyliorhinus torazame</name>
    <name type="common">Cloudy catshark</name>
    <name type="synonym">Catulus torazame</name>
    <dbReference type="NCBI Taxonomy" id="75743"/>
    <lineage>
        <taxon>Eukaryota</taxon>
        <taxon>Metazoa</taxon>
        <taxon>Chordata</taxon>
        <taxon>Craniata</taxon>
        <taxon>Vertebrata</taxon>
        <taxon>Chondrichthyes</taxon>
        <taxon>Elasmobranchii</taxon>
        <taxon>Galeomorphii</taxon>
        <taxon>Galeoidea</taxon>
        <taxon>Carcharhiniformes</taxon>
        <taxon>Scyliorhinidae</taxon>
        <taxon>Scyliorhinus</taxon>
    </lineage>
</organism>
<protein>
    <submittedName>
        <fullName evidence="3">Uncharacterized protein</fullName>
    </submittedName>
</protein>
<feature type="non-terminal residue" evidence="3">
    <location>
        <position position="1"/>
    </location>
</feature>
<keyword evidence="4" id="KW-1185">Reference proteome</keyword>
<keyword evidence="2" id="KW-0472">Membrane</keyword>
<feature type="region of interest" description="Disordered" evidence="1">
    <location>
        <begin position="407"/>
        <end position="429"/>
    </location>
</feature>
<dbReference type="AlphaFoldDB" id="A0A401QA73"/>
<accession>A0A401QA73</accession>
<gene>
    <name evidence="3" type="ORF">scyTo_0022644</name>
</gene>
<keyword evidence="2" id="KW-0812">Transmembrane</keyword>
<evidence type="ECO:0000256" key="1">
    <source>
        <dbReference type="SAM" id="MobiDB-lite"/>
    </source>
</evidence>
<dbReference type="OMA" id="RCKENFL"/>
<comment type="caution">
    <text evidence="3">The sequence shown here is derived from an EMBL/GenBank/DDBJ whole genome shotgun (WGS) entry which is preliminary data.</text>
</comment>
<evidence type="ECO:0000256" key="2">
    <source>
        <dbReference type="SAM" id="Phobius"/>
    </source>
</evidence>
<keyword evidence="2" id="KW-1133">Transmembrane helix</keyword>
<sequence>CRTTDGTECQCQNNTETSCPTAQTDKKDCYKYQCARCKENFLGNPTNGRQCYRQITVEQEYCFDPTSQNNCYHEPNIKNLPLGRTVLFAVQPKFTNVDIRITIDVTFGGVDVYISNSHSSFTVSVDSATGFHAVQVGDPDSHREAQSPELLRRRRALNVSTALPEAQEVERMREERANGLTTYITIGSEHTILMVRAVRERLVITYPYELHTLKTQRFFMVLLGVGNGSGDESQGLLFFRQDQAHIDLFVFFSVFFSCFFLFLSVCVLLWKVKQFVDFRREHHRHIQEMNKMASRPFAKLAVYFEPDMELVFLPLRHRLMPRLKAYPPDPASHPHLRRTEPFLPQLISYPYPNFKVGPVTLEPTDDGMAAVATVMFQLPGGILAPNRACLGSALVTLRHNLQEYCNSGHGANNSRKGGLSHDNLTSMSM</sequence>
<dbReference type="EMBL" id="BFAA01023343">
    <property type="protein sequence ID" value="GCB82284.1"/>
    <property type="molecule type" value="Genomic_DNA"/>
</dbReference>
<dbReference type="Proteomes" id="UP000288216">
    <property type="component" value="Unassembled WGS sequence"/>
</dbReference>
<dbReference type="OrthoDB" id="263283at2759"/>
<feature type="transmembrane region" description="Helical" evidence="2">
    <location>
        <begin position="248"/>
        <end position="270"/>
    </location>
</feature>
<reference evidence="3 4" key="1">
    <citation type="journal article" date="2018" name="Nat. Ecol. Evol.">
        <title>Shark genomes provide insights into elasmobranch evolution and the origin of vertebrates.</title>
        <authorList>
            <person name="Hara Y"/>
            <person name="Yamaguchi K"/>
            <person name="Onimaru K"/>
            <person name="Kadota M"/>
            <person name="Koyanagi M"/>
            <person name="Keeley SD"/>
            <person name="Tatsumi K"/>
            <person name="Tanaka K"/>
            <person name="Motone F"/>
            <person name="Kageyama Y"/>
            <person name="Nozu R"/>
            <person name="Adachi N"/>
            <person name="Nishimura O"/>
            <person name="Nakagawa R"/>
            <person name="Tanegashima C"/>
            <person name="Kiyatake I"/>
            <person name="Matsumoto R"/>
            <person name="Murakumo K"/>
            <person name="Nishida K"/>
            <person name="Terakita A"/>
            <person name="Kuratani S"/>
            <person name="Sato K"/>
            <person name="Hyodo S Kuraku.S."/>
        </authorList>
    </citation>
    <scope>NUCLEOTIDE SEQUENCE [LARGE SCALE GENOMIC DNA]</scope>
</reference>
<name>A0A401QA73_SCYTO</name>